<dbReference type="RefSeq" id="WP_185034847.1">
    <property type="nucleotide sequence ID" value="NZ_BNBN01000006.1"/>
</dbReference>
<evidence type="ECO:0000256" key="2">
    <source>
        <dbReference type="ARBA" id="ARBA00022692"/>
    </source>
</evidence>
<dbReference type="AlphaFoldDB" id="A0A7X0HJG6"/>
<feature type="transmembrane region" description="Helical" evidence="5">
    <location>
        <begin position="206"/>
        <end position="231"/>
    </location>
</feature>
<keyword evidence="3 5" id="KW-1133">Transmembrane helix</keyword>
<sequence length="447" mass="44882">MTAAEDAADAHATEADRTDDARRLLLSGGYLRLLLLSVLLGAPIAVACFFFVGLQHWLQHEVWTSLPEALGYDEAPWWWPLPALALAGLILAPIVSRFPGRGGHLPVHGLGGAPIGPRELPGVVVAALATLPLGVVLGPEAPLMAVGSALALLALRRLRGASDPRTATLVATVGSTAAISTILGGPLVAALLVVEAAGLAGVRLAVLLLPCLAASAAGAVVFTALGTWTGLPTGGLALPAVPPGAPPDAGDFLWGVPLAALIACAVALTRRFGGHVGRWTGGRRIARRTWICAVAVGVCLSAYTLITGRSPAEAALSGQETLGELAAQPGAWPVTALLALVVCKGLAWGISLGSLRGGPIFPALLLGAAAALACAALPGLGATPALALGICAASTAITGLPLCSAVLTVLLLGADAHEQMPLVAITAVVAHLAATFVNGRARRSVEH</sequence>
<evidence type="ECO:0000256" key="1">
    <source>
        <dbReference type="ARBA" id="ARBA00004141"/>
    </source>
</evidence>
<feature type="transmembrane region" description="Helical" evidence="5">
    <location>
        <begin position="77"/>
        <end position="95"/>
    </location>
</feature>
<dbReference type="Proteomes" id="UP000540423">
    <property type="component" value="Unassembled WGS sequence"/>
</dbReference>
<evidence type="ECO:0000313" key="7">
    <source>
        <dbReference type="Proteomes" id="UP000540423"/>
    </source>
</evidence>
<dbReference type="InterPro" id="IPR001807">
    <property type="entry name" value="ClC"/>
</dbReference>
<keyword evidence="7" id="KW-1185">Reference proteome</keyword>
<evidence type="ECO:0000256" key="5">
    <source>
        <dbReference type="SAM" id="Phobius"/>
    </source>
</evidence>
<protein>
    <recommendedName>
        <fullName evidence="8">Chloride channel protein</fullName>
    </recommendedName>
</protein>
<reference evidence="6 7" key="1">
    <citation type="submission" date="2020-08" db="EMBL/GenBank/DDBJ databases">
        <title>Genomic Encyclopedia of Type Strains, Phase IV (KMG-IV): sequencing the most valuable type-strain genomes for metagenomic binning, comparative biology and taxonomic classification.</title>
        <authorList>
            <person name="Goeker M."/>
        </authorList>
    </citation>
    <scope>NUCLEOTIDE SEQUENCE [LARGE SCALE GENOMIC DNA]</scope>
    <source>
        <strain evidence="6 7">DSM 40141</strain>
    </source>
</reference>
<proteinExistence type="predicted"/>
<organism evidence="6 7">
    <name type="scientific">Streptomyces candidus</name>
    <dbReference type="NCBI Taxonomy" id="67283"/>
    <lineage>
        <taxon>Bacteria</taxon>
        <taxon>Bacillati</taxon>
        <taxon>Actinomycetota</taxon>
        <taxon>Actinomycetes</taxon>
        <taxon>Kitasatosporales</taxon>
        <taxon>Streptomycetaceae</taxon>
        <taxon>Streptomyces</taxon>
    </lineage>
</organism>
<keyword evidence="4 5" id="KW-0472">Membrane</keyword>
<name>A0A7X0HJG6_9ACTN</name>
<dbReference type="Gene3D" id="1.10.3080.10">
    <property type="entry name" value="Clc chloride channel"/>
    <property type="match status" value="1"/>
</dbReference>
<feature type="transmembrane region" description="Helical" evidence="5">
    <location>
        <begin position="167"/>
        <end position="194"/>
    </location>
</feature>
<accession>A0A7X0HJG6</accession>
<feature type="transmembrane region" description="Helical" evidence="5">
    <location>
        <begin position="330"/>
        <end position="348"/>
    </location>
</feature>
<dbReference type="InterPro" id="IPR014743">
    <property type="entry name" value="Cl-channel_core"/>
</dbReference>
<keyword evidence="2 5" id="KW-0812">Transmembrane</keyword>
<feature type="transmembrane region" description="Helical" evidence="5">
    <location>
        <begin position="123"/>
        <end position="155"/>
    </location>
</feature>
<comment type="subcellular location">
    <subcellularLocation>
        <location evidence="1">Membrane</location>
        <topology evidence="1">Multi-pass membrane protein</topology>
    </subcellularLocation>
</comment>
<dbReference type="SUPFAM" id="SSF81340">
    <property type="entry name" value="Clc chloride channel"/>
    <property type="match status" value="1"/>
</dbReference>
<dbReference type="Pfam" id="PF00654">
    <property type="entry name" value="Voltage_CLC"/>
    <property type="match status" value="1"/>
</dbReference>
<evidence type="ECO:0000256" key="4">
    <source>
        <dbReference type="ARBA" id="ARBA00023136"/>
    </source>
</evidence>
<comment type="caution">
    <text evidence="6">The sequence shown here is derived from an EMBL/GenBank/DDBJ whole genome shotgun (WGS) entry which is preliminary data.</text>
</comment>
<evidence type="ECO:0008006" key="8">
    <source>
        <dbReference type="Google" id="ProtNLM"/>
    </source>
</evidence>
<gene>
    <name evidence="6" type="ORF">HNQ79_005115</name>
</gene>
<dbReference type="EMBL" id="JACHEM010000014">
    <property type="protein sequence ID" value="MBB6438603.1"/>
    <property type="molecule type" value="Genomic_DNA"/>
</dbReference>
<feature type="transmembrane region" description="Helical" evidence="5">
    <location>
        <begin position="290"/>
        <end position="310"/>
    </location>
</feature>
<evidence type="ECO:0000313" key="6">
    <source>
        <dbReference type="EMBL" id="MBB6438603.1"/>
    </source>
</evidence>
<feature type="transmembrane region" description="Helical" evidence="5">
    <location>
        <begin position="251"/>
        <end position="269"/>
    </location>
</feature>
<dbReference type="GO" id="GO:0015108">
    <property type="term" value="F:chloride transmembrane transporter activity"/>
    <property type="evidence" value="ECO:0007669"/>
    <property type="project" value="InterPro"/>
</dbReference>
<evidence type="ECO:0000256" key="3">
    <source>
        <dbReference type="ARBA" id="ARBA00022989"/>
    </source>
</evidence>
<feature type="transmembrane region" description="Helical" evidence="5">
    <location>
        <begin position="33"/>
        <end position="57"/>
    </location>
</feature>
<feature type="transmembrane region" description="Helical" evidence="5">
    <location>
        <begin position="386"/>
        <end position="413"/>
    </location>
</feature>
<feature type="transmembrane region" description="Helical" evidence="5">
    <location>
        <begin position="360"/>
        <end position="380"/>
    </location>
</feature>
<dbReference type="GO" id="GO:0016020">
    <property type="term" value="C:membrane"/>
    <property type="evidence" value="ECO:0007669"/>
    <property type="project" value="UniProtKB-SubCell"/>
</dbReference>